<feature type="domain" description="Lipoyl-binding" evidence="11">
    <location>
        <begin position="123"/>
        <end position="197"/>
    </location>
</feature>
<dbReference type="InterPro" id="IPR023213">
    <property type="entry name" value="CAT-like_dom_sf"/>
</dbReference>
<dbReference type="InterPro" id="IPR011053">
    <property type="entry name" value="Single_hybrid_motif"/>
</dbReference>
<feature type="compositionally biased region" description="Low complexity" evidence="10">
    <location>
        <begin position="220"/>
        <end position="233"/>
    </location>
</feature>
<feature type="region of interest" description="Disordered" evidence="10">
    <location>
        <begin position="203"/>
        <end position="257"/>
    </location>
</feature>
<evidence type="ECO:0000256" key="9">
    <source>
        <dbReference type="RuleBase" id="RU361137"/>
    </source>
</evidence>
<evidence type="ECO:0000256" key="2">
    <source>
        <dbReference type="ARBA" id="ARBA00011484"/>
    </source>
</evidence>
<dbReference type="AlphaFoldDB" id="A0A261S6N0"/>
<comment type="cofactor">
    <cofactor evidence="9">
        <name>(R)-lipoate</name>
        <dbReference type="ChEBI" id="CHEBI:83088"/>
    </cofactor>
    <text evidence="9">Binds 2 lipoyl cofactors covalently.</text>
</comment>
<dbReference type="InterPro" id="IPR036625">
    <property type="entry name" value="E3-bd_dom_sf"/>
</dbReference>
<evidence type="ECO:0000256" key="3">
    <source>
        <dbReference type="ARBA" id="ARBA00022679"/>
    </source>
</evidence>
<dbReference type="Proteomes" id="UP000217005">
    <property type="component" value="Unassembled WGS sequence"/>
</dbReference>
<dbReference type="Pfam" id="PF00198">
    <property type="entry name" value="2-oxoacid_dh"/>
    <property type="match status" value="1"/>
</dbReference>
<comment type="similarity">
    <text evidence="1 9">Belongs to the 2-oxoacid dehydrogenase family.</text>
</comment>
<protein>
    <recommendedName>
        <fullName evidence="9">Acetyltransferase component of pyruvate dehydrogenase complex</fullName>
        <ecNumber evidence="9">2.3.1.12</ecNumber>
    </recommendedName>
</protein>
<dbReference type="PANTHER" id="PTHR43178:SF2">
    <property type="entry name" value="DIHYDROLIPOYLLYSINE-RESIDUE ACETYLTRANSFERASE COMPONENT OF PYRUVATE DEHYDROGENASE COMPLEX"/>
    <property type="match status" value="1"/>
</dbReference>
<feature type="region of interest" description="Disordered" evidence="10">
    <location>
        <begin position="85"/>
        <end position="122"/>
    </location>
</feature>
<dbReference type="SUPFAM" id="SSF52777">
    <property type="entry name" value="CoA-dependent acyltransferases"/>
    <property type="match status" value="1"/>
</dbReference>
<evidence type="ECO:0000256" key="10">
    <source>
        <dbReference type="SAM" id="MobiDB-lite"/>
    </source>
</evidence>
<dbReference type="InterPro" id="IPR050743">
    <property type="entry name" value="2-oxoacid_DH_E2_comp"/>
</dbReference>
<dbReference type="InterPro" id="IPR004167">
    <property type="entry name" value="PSBD"/>
</dbReference>
<accession>A0A261S6N0</accession>
<dbReference type="GO" id="GO:0004742">
    <property type="term" value="F:dihydrolipoyllysine-residue acetyltransferase activity"/>
    <property type="evidence" value="ECO:0007669"/>
    <property type="project" value="UniProtKB-UniRule"/>
</dbReference>
<dbReference type="InterPro" id="IPR006256">
    <property type="entry name" value="AcTrfase_Pyrv_DH_cplx"/>
</dbReference>
<keyword evidence="3 9" id="KW-0808">Transferase</keyword>
<comment type="function">
    <text evidence="7">The pyruvate dehydrogenase complex catalyzes the overall conversion of pyruvate to acetyl-CoA and CO(2). It contains multiple copies of three enzymatic components: pyruvate dehydrogenase (E1), dihydrolipoamide acetyltransferase (E2) and lipoamide dehydrogenase (E3).</text>
</comment>
<evidence type="ECO:0000256" key="5">
    <source>
        <dbReference type="ARBA" id="ARBA00022823"/>
    </source>
</evidence>
<dbReference type="InterPro" id="IPR003016">
    <property type="entry name" value="2-oxoA_DH_lipoyl-BS"/>
</dbReference>
<dbReference type="GO" id="GO:0031405">
    <property type="term" value="F:lipoic acid binding"/>
    <property type="evidence" value="ECO:0007669"/>
    <property type="project" value="TreeGrafter"/>
</dbReference>
<dbReference type="GO" id="GO:0005737">
    <property type="term" value="C:cytoplasm"/>
    <property type="evidence" value="ECO:0007669"/>
    <property type="project" value="TreeGrafter"/>
</dbReference>
<name>A0A261S6N0_9BORD</name>
<dbReference type="NCBIfam" id="TIGR01348">
    <property type="entry name" value="PDHac_trf_long"/>
    <property type="match status" value="1"/>
</dbReference>
<dbReference type="EC" id="2.3.1.12" evidence="9"/>
<evidence type="ECO:0000313" key="13">
    <source>
        <dbReference type="EMBL" id="OZI32642.1"/>
    </source>
</evidence>
<feature type="compositionally biased region" description="Low complexity" evidence="10">
    <location>
        <begin position="99"/>
        <end position="117"/>
    </location>
</feature>
<dbReference type="Gene3D" id="2.40.50.100">
    <property type="match status" value="2"/>
</dbReference>
<reference evidence="13 14" key="1">
    <citation type="submission" date="2017-05" db="EMBL/GenBank/DDBJ databases">
        <title>Complete and WGS of Bordetella genogroups.</title>
        <authorList>
            <person name="Spilker T."/>
            <person name="LiPuma J."/>
        </authorList>
    </citation>
    <scope>NUCLEOTIDE SEQUENCE [LARGE SCALE GENOMIC DNA]</scope>
    <source>
        <strain evidence="13 14">AU17610</strain>
    </source>
</reference>
<dbReference type="FunFam" id="3.30.559.10:FF:000004">
    <property type="entry name" value="Acetyltransferase component of pyruvate dehydrogenase complex"/>
    <property type="match status" value="1"/>
</dbReference>
<keyword evidence="6 9" id="KW-0012">Acyltransferase</keyword>
<dbReference type="CDD" id="cd06849">
    <property type="entry name" value="lipoyl_domain"/>
    <property type="match status" value="2"/>
</dbReference>
<evidence type="ECO:0000259" key="12">
    <source>
        <dbReference type="PROSITE" id="PS51826"/>
    </source>
</evidence>
<dbReference type="SUPFAM" id="SSF47005">
    <property type="entry name" value="Peripheral subunit-binding domain of 2-oxo acid dehydrogenase complex"/>
    <property type="match status" value="1"/>
</dbReference>
<dbReference type="PANTHER" id="PTHR43178">
    <property type="entry name" value="DIHYDROLIPOAMIDE ACETYLTRANSFERASE COMPONENT OF PYRUVATE DEHYDROGENASE COMPLEX"/>
    <property type="match status" value="1"/>
</dbReference>
<dbReference type="PROSITE" id="PS50968">
    <property type="entry name" value="BIOTINYL_LIPOYL"/>
    <property type="match status" value="2"/>
</dbReference>
<feature type="domain" description="Lipoyl-binding" evidence="11">
    <location>
        <begin position="4"/>
        <end position="78"/>
    </location>
</feature>
<dbReference type="Pfam" id="PF00364">
    <property type="entry name" value="Biotin_lipoyl"/>
    <property type="match status" value="2"/>
</dbReference>
<dbReference type="GO" id="GO:0045254">
    <property type="term" value="C:pyruvate dehydrogenase complex"/>
    <property type="evidence" value="ECO:0007669"/>
    <property type="project" value="UniProtKB-UniRule"/>
</dbReference>
<dbReference type="InterPro" id="IPR001078">
    <property type="entry name" value="2-oxoacid_DH_actylTfrase"/>
</dbReference>
<feature type="compositionally biased region" description="Basic and acidic residues" evidence="10">
    <location>
        <begin position="85"/>
        <end position="98"/>
    </location>
</feature>
<dbReference type="PROSITE" id="PS51826">
    <property type="entry name" value="PSBD"/>
    <property type="match status" value="1"/>
</dbReference>
<keyword evidence="4" id="KW-0677">Repeat</keyword>
<evidence type="ECO:0000256" key="6">
    <source>
        <dbReference type="ARBA" id="ARBA00023315"/>
    </source>
</evidence>
<dbReference type="Pfam" id="PF02817">
    <property type="entry name" value="E3_binding"/>
    <property type="match status" value="1"/>
</dbReference>
<comment type="catalytic activity">
    <reaction evidence="8 9">
        <text>N(6)-[(R)-dihydrolipoyl]-L-lysyl-[protein] + acetyl-CoA = N(6)-[(R)-S(8)-acetyldihydrolipoyl]-L-lysyl-[protein] + CoA</text>
        <dbReference type="Rhea" id="RHEA:17017"/>
        <dbReference type="Rhea" id="RHEA-COMP:10475"/>
        <dbReference type="Rhea" id="RHEA-COMP:10478"/>
        <dbReference type="ChEBI" id="CHEBI:57287"/>
        <dbReference type="ChEBI" id="CHEBI:57288"/>
        <dbReference type="ChEBI" id="CHEBI:83100"/>
        <dbReference type="ChEBI" id="CHEBI:83111"/>
        <dbReference type="EC" id="2.3.1.12"/>
    </reaction>
</comment>
<proteinExistence type="inferred from homology"/>
<dbReference type="Gene3D" id="3.30.559.10">
    <property type="entry name" value="Chloramphenicol acetyltransferase-like domain"/>
    <property type="match status" value="1"/>
</dbReference>
<evidence type="ECO:0000256" key="7">
    <source>
        <dbReference type="ARBA" id="ARBA00025211"/>
    </source>
</evidence>
<dbReference type="OrthoDB" id="9805770at2"/>
<comment type="subunit">
    <text evidence="2 9">Forms a 24-polypeptide structural core with octahedral symmetry.</text>
</comment>
<dbReference type="RefSeq" id="WP_094827642.1">
    <property type="nucleotide sequence ID" value="NZ_NEVL01000004.1"/>
</dbReference>
<dbReference type="InterPro" id="IPR000089">
    <property type="entry name" value="Biotin_lipoyl"/>
</dbReference>
<evidence type="ECO:0000256" key="8">
    <source>
        <dbReference type="ARBA" id="ARBA00048370"/>
    </source>
</evidence>
<dbReference type="FunFam" id="2.40.50.100:FF:000009">
    <property type="entry name" value="Acetyltransferase component of pyruvate dehydrogenase complex"/>
    <property type="match status" value="2"/>
</dbReference>
<gene>
    <name evidence="13" type="primary">aceF</name>
    <name evidence="13" type="ORF">CEG14_17175</name>
</gene>
<dbReference type="EMBL" id="NEVL01000004">
    <property type="protein sequence ID" value="OZI32642.1"/>
    <property type="molecule type" value="Genomic_DNA"/>
</dbReference>
<dbReference type="PROSITE" id="PS00189">
    <property type="entry name" value="LIPOYL"/>
    <property type="match status" value="2"/>
</dbReference>
<dbReference type="GO" id="GO:0006086">
    <property type="term" value="P:pyruvate decarboxylation to acetyl-CoA"/>
    <property type="evidence" value="ECO:0007669"/>
    <property type="project" value="UniProtKB-UniRule"/>
</dbReference>
<evidence type="ECO:0000256" key="1">
    <source>
        <dbReference type="ARBA" id="ARBA00007317"/>
    </source>
</evidence>
<dbReference type="Gene3D" id="4.10.320.10">
    <property type="entry name" value="E3-binding domain"/>
    <property type="match status" value="1"/>
</dbReference>
<feature type="domain" description="Peripheral subunit-binding (PSBD)" evidence="12">
    <location>
        <begin position="256"/>
        <end position="293"/>
    </location>
</feature>
<keyword evidence="5 9" id="KW-0450">Lipoyl</keyword>
<evidence type="ECO:0000256" key="4">
    <source>
        <dbReference type="ARBA" id="ARBA00022737"/>
    </source>
</evidence>
<feature type="compositionally biased region" description="Basic and acidic residues" evidence="10">
    <location>
        <begin position="206"/>
        <end position="219"/>
    </location>
</feature>
<dbReference type="SUPFAM" id="SSF51230">
    <property type="entry name" value="Single hybrid motif"/>
    <property type="match status" value="2"/>
</dbReference>
<organism evidence="13 14">
    <name type="scientific">Bordetella genomosp. 1</name>
    <dbReference type="NCBI Taxonomy" id="1395607"/>
    <lineage>
        <taxon>Bacteria</taxon>
        <taxon>Pseudomonadati</taxon>
        <taxon>Pseudomonadota</taxon>
        <taxon>Betaproteobacteria</taxon>
        <taxon>Burkholderiales</taxon>
        <taxon>Alcaligenaceae</taxon>
        <taxon>Bordetella</taxon>
    </lineage>
</organism>
<evidence type="ECO:0000259" key="11">
    <source>
        <dbReference type="PROSITE" id="PS50968"/>
    </source>
</evidence>
<comment type="caution">
    <text evidence="13">The sequence shown here is derived from an EMBL/GenBank/DDBJ whole genome shotgun (WGS) entry which is preliminary data.</text>
</comment>
<evidence type="ECO:0000313" key="14">
    <source>
        <dbReference type="Proteomes" id="UP000217005"/>
    </source>
</evidence>
<sequence length="558" mass="57797">MSNIVEIKVPDIGDFKEVEVIEVLVAPGDTIKAEQSLITVESDKASMEIPASAGGVVKSVKIKVGDKVAEGTVILEIEAADAGAKEAAPKAEAPKAEAAKPAAAEAPKAAAPAESAPQGGSGPVEISVPDIGDFKEVEVIEVMVAVGDTVKAEQSLITVESDKASMEIPASAGGVVKEIKVKVGDKVAKGSVILVVEGGAASAKQDAPKADAPKAEAREAAAAAPRAQTQSEAPAARPSPTAALEDANLKPGQLPHASPSVRKFARELGVNLSKVTGSGPKSRITADDVRSFVKQALAGGAGAAAPAAGSADGAALGLLPWPKIDFTKFGPIEAKPLSRIKKISGANLHRNWVMIPHVTNNDEADITDLEALRVQLNKENEKSGVKVTMLAFVIKAVVAALKKFPEFNASLDGDTLVLKQYFHIGFAADTPNGLVVPVVRDADKKGIIELAQETSELAKKARDGKISPADMQGGCFSISSLGGIGGTHFTPIINAPEVAILGLSRSAQKPVWDGKQFVPRLTLPLSLSYDHRVIDGASAARFNAYLGQLLADFRRIAL</sequence>